<keyword evidence="6 10" id="KW-1133">Transmembrane helix</keyword>
<gene>
    <name evidence="12" type="ORF">EIG99_08840</name>
</gene>
<feature type="transmembrane region" description="Helical" evidence="10">
    <location>
        <begin position="176"/>
        <end position="197"/>
    </location>
</feature>
<keyword evidence="7 10" id="KW-0472">Membrane</keyword>
<dbReference type="PANTHER" id="PTHR32309:SF13">
    <property type="entry name" value="FERRIC ENTEROBACTIN TRANSPORT PROTEIN FEPE"/>
    <property type="match status" value="1"/>
</dbReference>
<evidence type="ECO:0000256" key="9">
    <source>
        <dbReference type="SAM" id="MobiDB-lite"/>
    </source>
</evidence>
<keyword evidence="8" id="KW-0270">Exopolysaccharide synthesis</keyword>
<sequence length="248" mass="27645">MEENKGYDFSKLWEIIKRNLKWLIILPIVCLLLSVLVTAVAVHPKYQATSQVIINKSDKGDLTMAEKFQADSQIVATYTDIAKSPRVLGKVADKVGNGETANSISEKVEISNEPNSQVLNFTATDQDKKQAEEMADQSAEIFKKEISQLADKGEIDVLSKSADNVKSTPVSMGKNAAVGFIAGLILAVILICILELIRNSKKNKATHRETQETQQHHRRRTKREGLTQEHLEKHAESGESDDINHQRQ</sequence>
<dbReference type="Proteomes" id="UP000293854">
    <property type="component" value="Unassembled WGS sequence"/>
</dbReference>
<feature type="compositionally biased region" description="Basic and acidic residues" evidence="9">
    <location>
        <begin position="223"/>
        <end position="248"/>
    </location>
</feature>
<comment type="caution">
    <text evidence="12">The sequence shown here is derived from an EMBL/GenBank/DDBJ whole genome shotgun (WGS) entry which is preliminary data.</text>
</comment>
<accession>A0A4Q7CNC6</accession>
<dbReference type="GO" id="GO:0005886">
    <property type="term" value="C:plasma membrane"/>
    <property type="evidence" value="ECO:0007669"/>
    <property type="project" value="UniProtKB-SubCell"/>
</dbReference>
<dbReference type="RefSeq" id="WP_130135594.1">
    <property type="nucleotide sequence ID" value="NZ_RQTE01000166.1"/>
</dbReference>
<evidence type="ECO:0000256" key="5">
    <source>
        <dbReference type="ARBA" id="ARBA00022903"/>
    </source>
</evidence>
<keyword evidence="4 10" id="KW-0812">Transmembrane</keyword>
<dbReference type="Pfam" id="PF02706">
    <property type="entry name" value="Wzz"/>
    <property type="match status" value="1"/>
</dbReference>
<dbReference type="AlphaFoldDB" id="A0A4Q7CNC6"/>
<dbReference type="InterPro" id="IPR050445">
    <property type="entry name" value="Bact_polysacc_biosynth/exp"/>
</dbReference>
<evidence type="ECO:0000259" key="11">
    <source>
        <dbReference type="Pfam" id="PF02706"/>
    </source>
</evidence>
<feature type="region of interest" description="Disordered" evidence="9">
    <location>
        <begin position="202"/>
        <end position="248"/>
    </location>
</feature>
<feature type="transmembrane region" description="Helical" evidence="10">
    <location>
        <begin position="20"/>
        <end position="42"/>
    </location>
</feature>
<proteinExistence type="inferred from homology"/>
<keyword evidence="5" id="KW-0972">Capsule biogenesis/degradation</keyword>
<evidence type="ECO:0000313" key="12">
    <source>
        <dbReference type="EMBL" id="RZI01422.1"/>
    </source>
</evidence>
<name>A0A4Q7CNC6_9STAP</name>
<evidence type="ECO:0000313" key="13">
    <source>
        <dbReference type="Proteomes" id="UP000293854"/>
    </source>
</evidence>
<keyword evidence="3" id="KW-1003">Cell membrane</keyword>
<evidence type="ECO:0000256" key="7">
    <source>
        <dbReference type="ARBA" id="ARBA00023136"/>
    </source>
</evidence>
<protein>
    <recommendedName>
        <fullName evidence="11">Polysaccharide chain length determinant N-terminal domain-containing protein</fullName>
    </recommendedName>
</protein>
<evidence type="ECO:0000256" key="4">
    <source>
        <dbReference type="ARBA" id="ARBA00022692"/>
    </source>
</evidence>
<feature type="compositionally biased region" description="Basic and acidic residues" evidence="9">
    <location>
        <begin position="206"/>
        <end position="215"/>
    </location>
</feature>
<evidence type="ECO:0000256" key="8">
    <source>
        <dbReference type="ARBA" id="ARBA00023169"/>
    </source>
</evidence>
<feature type="domain" description="Polysaccharide chain length determinant N-terminal" evidence="11">
    <location>
        <begin position="8"/>
        <end position="94"/>
    </location>
</feature>
<reference evidence="12 13" key="1">
    <citation type="submission" date="2018-11" db="EMBL/GenBank/DDBJ databases">
        <title>Genomic profiling of Staphylococcus species from a Poultry farm system in KwaZulu-Natal, South Africa.</title>
        <authorList>
            <person name="Amoako D.G."/>
            <person name="Somboro A.M."/>
            <person name="Abia A.L.K."/>
            <person name="Bester L.A."/>
            <person name="Essack S.Y."/>
        </authorList>
    </citation>
    <scope>NUCLEOTIDE SEQUENCE [LARGE SCALE GENOMIC DNA]</scope>
    <source>
        <strain evidence="12 13">SA11</strain>
    </source>
</reference>
<evidence type="ECO:0000256" key="10">
    <source>
        <dbReference type="SAM" id="Phobius"/>
    </source>
</evidence>
<dbReference type="PANTHER" id="PTHR32309">
    <property type="entry name" value="TYROSINE-PROTEIN KINASE"/>
    <property type="match status" value="1"/>
</dbReference>
<organism evidence="12 13">
    <name type="scientific">Staphylococcus condimenti</name>
    <dbReference type="NCBI Taxonomy" id="70255"/>
    <lineage>
        <taxon>Bacteria</taxon>
        <taxon>Bacillati</taxon>
        <taxon>Bacillota</taxon>
        <taxon>Bacilli</taxon>
        <taxon>Bacillales</taxon>
        <taxon>Staphylococcaceae</taxon>
        <taxon>Staphylococcus</taxon>
    </lineage>
</organism>
<evidence type="ECO:0000256" key="2">
    <source>
        <dbReference type="ARBA" id="ARBA00006683"/>
    </source>
</evidence>
<dbReference type="InterPro" id="IPR003856">
    <property type="entry name" value="LPS_length_determ_N"/>
</dbReference>
<evidence type="ECO:0000256" key="3">
    <source>
        <dbReference type="ARBA" id="ARBA00022475"/>
    </source>
</evidence>
<comment type="subcellular location">
    <subcellularLocation>
        <location evidence="1">Cell membrane</location>
        <topology evidence="1">Multi-pass membrane protein</topology>
    </subcellularLocation>
</comment>
<comment type="similarity">
    <text evidence="2">Belongs to the CpsC/CapA family.</text>
</comment>
<dbReference type="EMBL" id="RQTE01000166">
    <property type="protein sequence ID" value="RZI01422.1"/>
    <property type="molecule type" value="Genomic_DNA"/>
</dbReference>
<evidence type="ECO:0000256" key="6">
    <source>
        <dbReference type="ARBA" id="ARBA00022989"/>
    </source>
</evidence>
<evidence type="ECO:0000256" key="1">
    <source>
        <dbReference type="ARBA" id="ARBA00004651"/>
    </source>
</evidence>
<dbReference type="GO" id="GO:0000271">
    <property type="term" value="P:polysaccharide biosynthetic process"/>
    <property type="evidence" value="ECO:0007669"/>
    <property type="project" value="UniProtKB-KW"/>
</dbReference>
<dbReference type="GO" id="GO:0004713">
    <property type="term" value="F:protein tyrosine kinase activity"/>
    <property type="evidence" value="ECO:0007669"/>
    <property type="project" value="TreeGrafter"/>
</dbReference>